<dbReference type="STRING" id="1385512.N784_01255"/>
<dbReference type="AlphaFoldDB" id="A0A0A5HZJ4"/>
<dbReference type="Gene3D" id="3.30.240.20">
    <property type="entry name" value="bsu07140 like domains"/>
    <property type="match status" value="2"/>
</dbReference>
<dbReference type="InterPro" id="IPR007353">
    <property type="entry name" value="DUF421"/>
</dbReference>
<comment type="subcellular location">
    <subcellularLocation>
        <location evidence="1">Cell membrane</location>
        <topology evidence="1">Multi-pass membrane protein</topology>
    </subcellularLocation>
</comment>
<comment type="similarity">
    <text evidence="2">Belongs to the UPF0702 family.</text>
</comment>
<dbReference type="PANTHER" id="PTHR34582:SF6">
    <property type="entry name" value="UPF0702 TRANSMEMBRANE PROTEIN YCAP"/>
    <property type="match status" value="1"/>
</dbReference>
<reference evidence="9 10" key="1">
    <citation type="submission" date="2013-08" db="EMBL/GenBank/DDBJ databases">
        <authorList>
            <person name="Huang J."/>
            <person name="Wang G."/>
        </authorList>
    </citation>
    <scope>NUCLEOTIDE SEQUENCE [LARGE SCALE GENOMIC DNA]</scope>
    <source>
        <strain evidence="9 10">JSM 072002</strain>
    </source>
</reference>
<keyword evidence="5 7" id="KW-1133">Transmembrane helix</keyword>
<keyword evidence="4 7" id="KW-0812">Transmembrane</keyword>
<organism evidence="9 10">
    <name type="scientific">Pontibacillus litoralis JSM 072002</name>
    <dbReference type="NCBI Taxonomy" id="1385512"/>
    <lineage>
        <taxon>Bacteria</taxon>
        <taxon>Bacillati</taxon>
        <taxon>Bacillota</taxon>
        <taxon>Bacilli</taxon>
        <taxon>Bacillales</taxon>
        <taxon>Bacillaceae</taxon>
        <taxon>Pontibacillus</taxon>
    </lineage>
</organism>
<dbReference type="Proteomes" id="UP000030401">
    <property type="component" value="Unassembled WGS sequence"/>
</dbReference>
<feature type="transmembrane region" description="Helical" evidence="7">
    <location>
        <begin position="6"/>
        <end position="24"/>
    </location>
</feature>
<evidence type="ECO:0000256" key="2">
    <source>
        <dbReference type="ARBA" id="ARBA00006448"/>
    </source>
</evidence>
<keyword evidence="6 7" id="KW-0472">Membrane</keyword>
<evidence type="ECO:0000256" key="3">
    <source>
        <dbReference type="ARBA" id="ARBA00022475"/>
    </source>
</evidence>
<dbReference type="GO" id="GO:0005886">
    <property type="term" value="C:plasma membrane"/>
    <property type="evidence" value="ECO:0007669"/>
    <property type="project" value="UniProtKB-SubCell"/>
</dbReference>
<dbReference type="PANTHER" id="PTHR34582">
    <property type="entry name" value="UPF0702 TRANSMEMBRANE PROTEIN YCAP"/>
    <property type="match status" value="1"/>
</dbReference>
<evidence type="ECO:0000259" key="8">
    <source>
        <dbReference type="Pfam" id="PF04239"/>
    </source>
</evidence>
<evidence type="ECO:0000313" key="9">
    <source>
        <dbReference type="EMBL" id="KGX88992.1"/>
    </source>
</evidence>
<dbReference type="Pfam" id="PF04239">
    <property type="entry name" value="DUF421"/>
    <property type="match status" value="1"/>
</dbReference>
<sequence length="222" mass="26056">MGANEIVIIVTRTFATYFIILLIFRLMGKREIGELSIIDLVVFVMLAEIGVFSIEEPQDEFMHAVIPMVLLLFIQRGTAWISLKSRTFRTLVDGRPSVIIKKGNIDEEEMRKQRYNFDDLMMQLREQGVRSIGDVDFAILEPSGKLSVYEKKDDTDSQAYILPLIIDGEIQLENLRYNDKEEEWLKAELHRRGYHCIENISFLTIDQHNEWYIDEFDKEKEE</sequence>
<evidence type="ECO:0000313" key="10">
    <source>
        <dbReference type="Proteomes" id="UP000030401"/>
    </source>
</evidence>
<dbReference type="RefSeq" id="WP_036831177.1">
    <property type="nucleotide sequence ID" value="NZ_AVPG01000001.1"/>
</dbReference>
<dbReference type="InterPro" id="IPR023090">
    <property type="entry name" value="UPF0702_alpha/beta_dom_sf"/>
</dbReference>
<proteinExistence type="inferred from homology"/>
<accession>A0A0A5HZJ4</accession>
<feature type="transmembrane region" description="Helical" evidence="7">
    <location>
        <begin position="36"/>
        <end position="55"/>
    </location>
</feature>
<evidence type="ECO:0000256" key="5">
    <source>
        <dbReference type="ARBA" id="ARBA00022989"/>
    </source>
</evidence>
<protein>
    <submittedName>
        <fullName evidence="9">Membrane protein</fullName>
    </submittedName>
</protein>
<keyword evidence="10" id="KW-1185">Reference proteome</keyword>
<keyword evidence="3" id="KW-1003">Cell membrane</keyword>
<dbReference type="EMBL" id="AVPG01000001">
    <property type="protein sequence ID" value="KGX88992.1"/>
    <property type="molecule type" value="Genomic_DNA"/>
</dbReference>
<gene>
    <name evidence="9" type="ORF">N784_01255</name>
</gene>
<evidence type="ECO:0000256" key="6">
    <source>
        <dbReference type="ARBA" id="ARBA00023136"/>
    </source>
</evidence>
<dbReference type="eggNOG" id="COG2323">
    <property type="taxonomic scope" value="Bacteria"/>
</dbReference>
<name>A0A0A5HZJ4_9BACI</name>
<feature type="domain" description="YetF C-terminal" evidence="8">
    <location>
        <begin position="84"/>
        <end position="205"/>
    </location>
</feature>
<comment type="caution">
    <text evidence="9">The sequence shown here is derived from an EMBL/GenBank/DDBJ whole genome shotgun (WGS) entry which is preliminary data.</text>
</comment>
<feature type="transmembrane region" description="Helical" evidence="7">
    <location>
        <begin position="61"/>
        <end position="81"/>
    </location>
</feature>
<evidence type="ECO:0000256" key="1">
    <source>
        <dbReference type="ARBA" id="ARBA00004651"/>
    </source>
</evidence>
<evidence type="ECO:0000256" key="7">
    <source>
        <dbReference type="SAM" id="Phobius"/>
    </source>
</evidence>
<evidence type="ECO:0000256" key="4">
    <source>
        <dbReference type="ARBA" id="ARBA00022692"/>
    </source>
</evidence>